<keyword evidence="9" id="KW-1185">Reference proteome</keyword>
<dbReference type="Pfam" id="PF00483">
    <property type="entry name" value="NTP_transferase"/>
    <property type="match status" value="1"/>
</dbReference>
<dbReference type="PANTHER" id="PTHR43523">
    <property type="entry name" value="GLUCOSE-1-PHOSPHATE ADENYLYLTRANSFERASE-RELATED"/>
    <property type="match status" value="1"/>
</dbReference>
<protein>
    <submittedName>
        <fullName evidence="8">NTP transferase domain-containing protein</fullName>
    </submittedName>
</protein>
<gene>
    <name evidence="8" type="ORF">HCK00_06910</name>
</gene>
<comment type="caution">
    <text evidence="8">The sequence shown here is derived from an EMBL/GenBank/DDBJ whole genome shotgun (WGS) entry which is preliminary data.</text>
</comment>
<dbReference type="InterPro" id="IPR011831">
    <property type="entry name" value="ADP-Glc_PPase"/>
</dbReference>
<evidence type="ECO:0000256" key="2">
    <source>
        <dbReference type="ARBA" id="ARBA00022679"/>
    </source>
</evidence>
<dbReference type="PANTHER" id="PTHR43523:SF12">
    <property type="entry name" value="GLUCOSE-1-PHOSPHATE ADENYLYLTRANSFERASE LARGE SUBUNIT 1, CHLOROPLASTIC-RELATED"/>
    <property type="match status" value="1"/>
</dbReference>
<evidence type="ECO:0000256" key="4">
    <source>
        <dbReference type="ARBA" id="ARBA00022741"/>
    </source>
</evidence>
<dbReference type="Gene3D" id="3.90.550.10">
    <property type="entry name" value="Spore Coat Polysaccharide Biosynthesis Protein SpsA, Chain A"/>
    <property type="match status" value="1"/>
</dbReference>
<evidence type="ECO:0000313" key="8">
    <source>
        <dbReference type="EMBL" id="NJQ00271.1"/>
    </source>
</evidence>
<keyword evidence="3" id="KW-0548">Nucleotidyltransferase</keyword>
<evidence type="ECO:0000256" key="3">
    <source>
        <dbReference type="ARBA" id="ARBA00022695"/>
    </source>
</evidence>
<keyword evidence="4" id="KW-0547">Nucleotide-binding</keyword>
<dbReference type="SUPFAM" id="SSF53448">
    <property type="entry name" value="Nucleotide-diphospho-sugar transferases"/>
    <property type="match status" value="1"/>
</dbReference>
<feature type="region of interest" description="Disordered" evidence="5">
    <location>
        <begin position="372"/>
        <end position="398"/>
    </location>
</feature>
<keyword evidence="2 8" id="KW-0808">Transferase</keyword>
<reference evidence="8 9" key="1">
    <citation type="submission" date="2020-03" db="EMBL/GenBank/DDBJ databases">
        <title>WGS of actinomycetes isolated from Thailand.</title>
        <authorList>
            <person name="Thawai C."/>
        </authorList>
    </citation>
    <scope>NUCLEOTIDE SEQUENCE [LARGE SCALE GENOMIC DNA]</scope>
    <source>
        <strain evidence="8 9">PLAI 1-29</strain>
    </source>
</reference>
<organism evidence="8 9">
    <name type="scientific">Streptomyces zingiberis</name>
    <dbReference type="NCBI Taxonomy" id="2053010"/>
    <lineage>
        <taxon>Bacteria</taxon>
        <taxon>Bacillati</taxon>
        <taxon>Actinomycetota</taxon>
        <taxon>Actinomycetes</taxon>
        <taxon>Kitasatosporales</taxon>
        <taxon>Streptomycetaceae</taxon>
        <taxon>Streptomyces</taxon>
    </lineage>
</organism>
<dbReference type="RefSeq" id="WP_168100880.1">
    <property type="nucleotide sequence ID" value="NZ_JAATEN010000004.1"/>
</dbReference>
<name>A0ABX1BRF7_9ACTN</name>
<dbReference type="Gene3D" id="2.160.10.10">
    <property type="entry name" value="Hexapeptide repeat proteins"/>
    <property type="match status" value="1"/>
</dbReference>
<feature type="compositionally biased region" description="Basic and acidic residues" evidence="5">
    <location>
        <begin position="378"/>
        <end position="398"/>
    </location>
</feature>
<dbReference type="Proteomes" id="UP000695264">
    <property type="component" value="Unassembled WGS sequence"/>
</dbReference>
<dbReference type="GO" id="GO:0016740">
    <property type="term" value="F:transferase activity"/>
    <property type="evidence" value="ECO:0007669"/>
    <property type="project" value="UniProtKB-KW"/>
</dbReference>
<accession>A0ABX1BRF7</accession>
<comment type="similarity">
    <text evidence="1">Belongs to the bacterial/plant glucose-1-phosphate adenylyltransferase family.</text>
</comment>
<feature type="domain" description="Glucose-1-phosphate adenylyltransferase/Bifunctional protein GlmU-like C-terminal hexapeptide" evidence="7">
    <location>
        <begin position="313"/>
        <end position="376"/>
    </location>
</feature>
<evidence type="ECO:0000256" key="1">
    <source>
        <dbReference type="ARBA" id="ARBA00010443"/>
    </source>
</evidence>
<dbReference type="InterPro" id="IPR029044">
    <property type="entry name" value="Nucleotide-diphossugar_trans"/>
</dbReference>
<sequence length="398" mass="44142">MNATVTAGERGRSASAADDVRAVLLAGGEGRRMGRLVSGRPKPLIPFGGTSRLIDFSLDNARRSGFSEVLLLSQYEEQHLMDDLHRVWNSSQGFRVHFGPYDDAYRRLPAGALPERLPERSGPRERGTADALIHKAAHVFGGPPSEILILHADHVYHFDYQDMVREHRRSRAALTLAYQRIQRRYVHLFGMVEFDARGNLTNFVEKPAEPTSDLVSAAFCVFDTACLQRYLEQLDGTDWQHDISRDVIPAMLAGGERIRGHLVRGHWEDIGTVDRYLRAQLALLADTPPLPLGHMPLTIRPDVPRRFTRTAANIRASIVPSDVRNAGVVERCVVFPGVRIGQEAMVHDSVLLPGAEVPAGARISASIVMENGSVQPAEPDRPADAVRARIAQEEERAR</sequence>
<dbReference type="Pfam" id="PF24894">
    <property type="entry name" value="Hexapep_GlmU"/>
    <property type="match status" value="1"/>
</dbReference>
<dbReference type="InterPro" id="IPR056818">
    <property type="entry name" value="GlmU/GlgC-like_hexapep"/>
</dbReference>
<evidence type="ECO:0000259" key="7">
    <source>
        <dbReference type="Pfam" id="PF24894"/>
    </source>
</evidence>
<feature type="domain" description="Nucleotidyl transferase" evidence="6">
    <location>
        <begin position="22"/>
        <end position="284"/>
    </location>
</feature>
<evidence type="ECO:0000313" key="9">
    <source>
        <dbReference type="Proteomes" id="UP000695264"/>
    </source>
</evidence>
<dbReference type="EMBL" id="JAATEN010000004">
    <property type="protein sequence ID" value="NJQ00271.1"/>
    <property type="molecule type" value="Genomic_DNA"/>
</dbReference>
<evidence type="ECO:0000259" key="6">
    <source>
        <dbReference type="Pfam" id="PF00483"/>
    </source>
</evidence>
<proteinExistence type="inferred from homology"/>
<evidence type="ECO:0000256" key="5">
    <source>
        <dbReference type="SAM" id="MobiDB-lite"/>
    </source>
</evidence>
<dbReference type="InterPro" id="IPR005835">
    <property type="entry name" value="NTP_transferase_dom"/>
</dbReference>